<reference evidence="2" key="1">
    <citation type="submission" date="2015-09" db="EMBL/GenBank/DDBJ databases">
        <authorList>
            <person name="Bertelli C."/>
        </authorList>
    </citation>
    <scope>NUCLEOTIDE SEQUENCE [LARGE SCALE GENOMIC DNA]</scope>
    <source>
        <strain evidence="2">KNic</strain>
    </source>
</reference>
<dbReference type="RefSeq" id="WP_059061443.1">
    <property type="nucleotide sequence ID" value="NZ_LN879502.1"/>
</dbReference>
<dbReference type="EMBL" id="LN879502">
    <property type="protein sequence ID" value="CUI17292.1"/>
    <property type="molecule type" value="Genomic_DNA"/>
</dbReference>
<sequence length="97" mass="10556">MNCAVIKGTIKPISEDVVNPKRTAIIGISSIVLMDENVLIAKERFSLGCHSNESNIFPVTTDIAPAMGNCKAAIFKSVTEDSETKHPCKFSIPFDMQ</sequence>
<name>A0A0U5CQY1_9BACT</name>
<dbReference type="PATRIC" id="fig|389348.3.peg.1886"/>
<evidence type="ECO:0000313" key="1">
    <source>
        <dbReference type="EMBL" id="CUI17292.1"/>
    </source>
</evidence>
<dbReference type="KEGG" id="pnl:PNK_1683"/>
<organism evidence="1 2">
    <name type="scientific">Candidatus Protochlamydia naegleriophila</name>
    <dbReference type="NCBI Taxonomy" id="389348"/>
    <lineage>
        <taxon>Bacteria</taxon>
        <taxon>Pseudomonadati</taxon>
        <taxon>Chlamydiota</taxon>
        <taxon>Chlamydiia</taxon>
        <taxon>Parachlamydiales</taxon>
        <taxon>Parachlamydiaceae</taxon>
        <taxon>Candidatus Protochlamydia</taxon>
    </lineage>
</organism>
<proteinExistence type="predicted"/>
<keyword evidence="2" id="KW-1185">Reference proteome</keyword>
<dbReference type="InParanoid" id="A0A0U5CQY1"/>
<gene>
    <name evidence="1" type="ORF">PNK_1683</name>
</gene>
<accession>A0A0U5CQY1</accession>
<evidence type="ECO:0000313" key="2">
    <source>
        <dbReference type="Proteomes" id="UP000069902"/>
    </source>
</evidence>
<dbReference type="Proteomes" id="UP000069902">
    <property type="component" value="Chromosome cPNK"/>
</dbReference>
<protein>
    <submittedName>
        <fullName evidence="1">Uncharacterized protein</fullName>
    </submittedName>
</protein>
<dbReference type="AlphaFoldDB" id="A0A0U5CQY1"/>